<dbReference type="InterPro" id="IPR036736">
    <property type="entry name" value="ACP-like_sf"/>
</dbReference>
<reference evidence="2 3" key="1">
    <citation type="submission" date="2019-03" db="EMBL/GenBank/DDBJ databases">
        <title>Efficiently degradation of phenoxyalkanoic acid herbicides by Cupriavidus oxalaticus strain X32.</title>
        <authorList>
            <person name="Sheng X."/>
        </authorList>
    </citation>
    <scope>NUCLEOTIDE SEQUENCE [LARGE SCALE GENOMIC DNA]</scope>
    <source>
        <strain evidence="2 3">X32</strain>
        <plasmid evidence="2 3">unnamed1</plasmid>
    </source>
</reference>
<evidence type="ECO:0000313" key="3">
    <source>
        <dbReference type="Proteomes" id="UP000295294"/>
    </source>
</evidence>
<sequence length="82" mass="9375">MNNASIRAIVVSTLREIAPEIEPQALRPDRPLRREVDLDSMDWLRFLLALHETLKVEIPESDYSRLVTLDDVVSYLEAAAAR</sequence>
<gene>
    <name evidence="2" type="ORF">E0W60_32855</name>
</gene>
<dbReference type="InterPro" id="IPR009081">
    <property type="entry name" value="PP-bd_ACP"/>
</dbReference>
<dbReference type="KEGG" id="cox:E0W60_32855"/>
<dbReference type="EMBL" id="CP038636">
    <property type="protein sequence ID" value="QBY55759.1"/>
    <property type="molecule type" value="Genomic_DNA"/>
</dbReference>
<dbReference type="SUPFAM" id="SSF47336">
    <property type="entry name" value="ACP-like"/>
    <property type="match status" value="1"/>
</dbReference>
<dbReference type="AlphaFoldDB" id="A0A4P7LLR0"/>
<proteinExistence type="predicted"/>
<evidence type="ECO:0000313" key="2">
    <source>
        <dbReference type="EMBL" id="QBY55759.1"/>
    </source>
</evidence>
<dbReference type="Pfam" id="PF00550">
    <property type="entry name" value="PP-binding"/>
    <property type="match status" value="1"/>
</dbReference>
<geneLocation type="plasmid" evidence="2">
    <name>unnamed1</name>
</geneLocation>
<organism evidence="2 3">
    <name type="scientific">Cupriavidus oxalaticus</name>
    <dbReference type="NCBI Taxonomy" id="96344"/>
    <lineage>
        <taxon>Bacteria</taxon>
        <taxon>Pseudomonadati</taxon>
        <taxon>Pseudomonadota</taxon>
        <taxon>Betaproteobacteria</taxon>
        <taxon>Burkholderiales</taxon>
        <taxon>Burkholderiaceae</taxon>
        <taxon>Cupriavidus</taxon>
    </lineage>
</organism>
<dbReference type="PROSITE" id="PS50075">
    <property type="entry name" value="CARRIER"/>
    <property type="match status" value="1"/>
</dbReference>
<dbReference type="Gene3D" id="1.10.1200.10">
    <property type="entry name" value="ACP-like"/>
    <property type="match status" value="1"/>
</dbReference>
<evidence type="ECO:0000259" key="1">
    <source>
        <dbReference type="PROSITE" id="PS50075"/>
    </source>
</evidence>
<protein>
    <submittedName>
        <fullName evidence="2">Acyl carrier protein</fullName>
    </submittedName>
</protein>
<dbReference type="RefSeq" id="WP_133092807.1">
    <property type="nucleotide sequence ID" value="NZ_CP038636.1"/>
</dbReference>
<keyword evidence="2" id="KW-0614">Plasmid</keyword>
<dbReference type="Proteomes" id="UP000295294">
    <property type="component" value="Plasmid unnamed1"/>
</dbReference>
<dbReference type="OrthoDB" id="9810922at2"/>
<feature type="domain" description="Carrier" evidence="1">
    <location>
        <begin position="1"/>
        <end position="80"/>
    </location>
</feature>
<name>A0A4P7LLR0_9BURK</name>
<accession>A0A4P7LLR0</accession>